<dbReference type="AlphaFoldDB" id="A0AAC9N3F3"/>
<keyword evidence="2" id="KW-1185">Reference proteome</keyword>
<name>A0AAC9N3F3_9FLAO</name>
<reference evidence="1 2" key="1">
    <citation type="submission" date="2016-10" db="EMBL/GenBank/DDBJ databases">
        <title>Flavobacterium gilvum sp. nov., isolated from stream water.</title>
        <authorList>
            <person name="Shin S.-K."/>
            <person name="Cho Y.-J."/>
            <person name="Yi H."/>
        </authorList>
    </citation>
    <scope>NUCLEOTIDE SEQUENCE [LARGE SCALE GENOMIC DNA]</scope>
    <source>
        <strain evidence="1 2">EM1308</strain>
    </source>
</reference>
<sequence>MYTDIKTFEDACQVLNLDSTTIIPDFSLFPESDKEAMIAHAKLVIIAKAINGDWVPNWNDWDQYKYYPWFEMGSPSGGGFSFADYVGWGAHSGVGSRLCFETRDQAKYAGKQFEDLYKTYFVKA</sequence>
<evidence type="ECO:0000313" key="1">
    <source>
        <dbReference type="EMBL" id="AOW08725.1"/>
    </source>
</evidence>
<protein>
    <submittedName>
        <fullName evidence="1">Uncharacterized protein</fullName>
    </submittedName>
</protein>
<organism evidence="1 2">
    <name type="scientific">Flavobacterium gilvum</name>
    <dbReference type="NCBI Taxonomy" id="1492737"/>
    <lineage>
        <taxon>Bacteria</taxon>
        <taxon>Pseudomonadati</taxon>
        <taxon>Bacteroidota</taxon>
        <taxon>Flavobacteriia</taxon>
        <taxon>Flavobacteriales</taxon>
        <taxon>Flavobacteriaceae</taxon>
        <taxon>Flavobacterium</taxon>
    </lineage>
</organism>
<dbReference type="EMBL" id="CP017479">
    <property type="protein sequence ID" value="AOW08725.1"/>
    <property type="molecule type" value="Genomic_DNA"/>
</dbReference>
<dbReference type="Proteomes" id="UP000175968">
    <property type="component" value="Chromosome"/>
</dbReference>
<proteinExistence type="predicted"/>
<evidence type="ECO:0000313" key="2">
    <source>
        <dbReference type="Proteomes" id="UP000175968"/>
    </source>
</evidence>
<gene>
    <name evidence="1" type="ORF">EM308_03985</name>
</gene>
<dbReference type="KEGG" id="fgl:EM308_03985"/>
<accession>A0AAC9N3F3</accession>